<dbReference type="EMBL" id="CYHG01000004">
    <property type="protein sequence ID" value="CUB03714.1"/>
    <property type="molecule type" value="Genomic_DNA"/>
</dbReference>
<evidence type="ECO:0000256" key="9">
    <source>
        <dbReference type="ARBA" id="ARBA00049102"/>
    </source>
</evidence>
<feature type="binding site" evidence="11">
    <location>
        <position position="161"/>
    </location>
    <ligand>
        <name>a divalent metal cation</name>
        <dbReference type="ChEBI" id="CHEBI:60240"/>
    </ligand>
</feature>
<dbReference type="EC" id="1.3.3.3" evidence="11"/>
<evidence type="ECO:0000256" key="4">
    <source>
        <dbReference type="ARBA" id="ARBA00011738"/>
    </source>
</evidence>
<dbReference type="STRING" id="1137284.GCA_001418205_01565"/>
<feature type="binding site" evidence="11">
    <location>
        <position position="108"/>
    </location>
    <ligand>
        <name>substrate</name>
    </ligand>
</feature>
<keyword evidence="7 11" id="KW-0350">Heme biosynthesis</keyword>
<dbReference type="HAMAP" id="MF_00333">
    <property type="entry name" value="Coprogen_oxidas"/>
    <property type="match status" value="1"/>
</dbReference>
<proteinExistence type="inferred from homology"/>
<feature type="binding site" evidence="11">
    <location>
        <begin position="124"/>
        <end position="126"/>
    </location>
    <ligand>
        <name>substrate</name>
    </ligand>
</feature>
<feature type="binding site" evidence="11">
    <location>
        <position position="122"/>
    </location>
    <ligand>
        <name>a divalent metal cation</name>
        <dbReference type="ChEBI" id="CHEBI:60240"/>
    </ligand>
</feature>
<reference evidence="13" key="1">
    <citation type="submission" date="2015-08" db="EMBL/GenBank/DDBJ databases">
        <authorList>
            <person name="Varghese N."/>
        </authorList>
    </citation>
    <scope>NUCLEOTIDE SEQUENCE [LARGE SCALE GENOMIC DNA]</scope>
    <source>
        <strain evidence="13">JCM 18476</strain>
    </source>
</reference>
<feature type="active site" description="Proton donor" evidence="11">
    <location>
        <position position="122"/>
    </location>
</feature>
<keyword evidence="8 11" id="KW-0627">Porphyrin biosynthesis</keyword>
<dbReference type="PIRSF" id="PIRSF000166">
    <property type="entry name" value="Coproporphyri_ox"/>
    <property type="match status" value="1"/>
</dbReference>
<dbReference type="InterPro" id="IPR018375">
    <property type="entry name" value="Coprogen_oxidase_CS"/>
</dbReference>
<dbReference type="PRINTS" id="PR00073">
    <property type="entry name" value="COPRGNOXDASE"/>
</dbReference>
<evidence type="ECO:0000256" key="3">
    <source>
        <dbReference type="ARBA" id="ARBA00010644"/>
    </source>
</evidence>
<accession>A0A0K6IKT3</accession>
<comment type="cofactor">
    <cofactor evidence="11">
        <name>a divalent metal cation</name>
        <dbReference type="ChEBI" id="CHEBI:60240"/>
    </cofactor>
</comment>
<evidence type="ECO:0000256" key="1">
    <source>
        <dbReference type="ARBA" id="ARBA00004496"/>
    </source>
</evidence>
<keyword evidence="13" id="KW-1185">Reference proteome</keyword>
<dbReference type="GO" id="GO:0042803">
    <property type="term" value="F:protein homodimerization activity"/>
    <property type="evidence" value="ECO:0007669"/>
    <property type="project" value="UniProtKB-UniRule"/>
</dbReference>
<dbReference type="PANTHER" id="PTHR10755">
    <property type="entry name" value="COPROPORPHYRINOGEN III OXIDASE, MITOCHONDRIAL"/>
    <property type="match status" value="1"/>
</dbReference>
<dbReference type="GO" id="GO:0005737">
    <property type="term" value="C:cytoplasm"/>
    <property type="evidence" value="ECO:0007669"/>
    <property type="project" value="UniProtKB-SubCell"/>
</dbReference>
<comment type="function">
    <text evidence="10 11">Involved in the heme biosynthesis. Catalyzes the aerobic oxidative decarboxylation of propionate groups of rings A and B of coproporphyrinogen-III to yield the vinyl groups in protoporphyrinogen-IX.</text>
</comment>
<dbReference type="GO" id="GO:0004109">
    <property type="term" value="F:coproporphyrinogen oxidase activity"/>
    <property type="evidence" value="ECO:0007669"/>
    <property type="project" value="UniProtKB-UniRule"/>
</dbReference>
<dbReference type="FunFam" id="3.40.1500.10:FF:000001">
    <property type="entry name" value="Oxygen-dependent coproporphyrinogen-III oxidase"/>
    <property type="match status" value="1"/>
</dbReference>
<feature type="binding site" evidence="11">
    <location>
        <position position="112"/>
    </location>
    <ligand>
        <name>a divalent metal cation</name>
        <dbReference type="ChEBI" id="CHEBI:60240"/>
    </ligand>
</feature>
<comment type="caution">
    <text evidence="11">Lacks conserved residue(s) required for the propagation of feature annotation.</text>
</comment>
<evidence type="ECO:0000256" key="8">
    <source>
        <dbReference type="ARBA" id="ARBA00023244"/>
    </source>
</evidence>
<dbReference type="Pfam" id="PF01218">
    <property type="entry name" value="Coprogen_oxidas"/>
    <property type="match status" value="1"/>
</dbReference>
<protein>
    <recommendedName>
        <fullName evidence="11">Oxygen-dependent coproporphyrinogen-III oxidase</fullName>
        <shortName evidence="11">CPO</shortName>
        <shortName evidence="11">Coprogen oxidase</shortName>
        <shortName evidence="11">Coproporphyrinogenase</shortName>
        <ecNumber evidence="11">1.3.3.3</ecNumber>
    </recommendedName>
</protein>
<comment type="catalytic activity">
    <reaction evidence="9 11">
        <text>coproporphyrinogen III + O2 + 2 H(+) = protoporphyrinogen IX + 2 CO2 + 2 H2O</text>
        <dbReference type="Rhea" id="RHEA:18257"/>
        <dbReference type="ChEBI" id="CHEBI:15377"/>
        <dbReference type="ChEBI" id="CHEBI:15378"/>
        <dbReference type="ChEBI" id="CHEBI:15379"/>
        <dbReference type="ChEBI" id="CHEBI:16526"/>
        <dbReference type="ChEBI" id="CHEBI:57307"/>
        <dbReference type="ChEBI" id="CHEBI:57309"/>
        <dbReference type="EC" id="1.3.3.3"/>
    </reaction>
</comment>
<evidence type="ECO:0000256" key="6">
    <source>
        <dbReference type="ARBA" id="ARBA00023002"/>
    </source>
</evidence>
<comment type="subcellular location">
    <subcellularLocation>
        <location evidence="1 11">Cytoplasm</location>
    </subcellularLocation>
</comment>
<organism evidence="12 13">
    <name type="scientific">Marinomonas fungiae</name>
    <dbReference type="NCBI Taxonomy" id="1137284"/>
    <lineage>
        <taxon>Bacteria</taxon>
        <taxon>Pseudomonadati</taxon>
        <taxon>Pseudomonadota</taxon>
        <taxon>Gammaproteobacteria</taxon>
        <taxon>Oceanospirillales</taxon>
        <taxon>Oceanospirillaceae</taxon>
        <taxon>Marinomonas</taxon>
    </lineage>
</organism>
<dbReference type="AlphaFoldDB" id="A0A0K6IKT3"/>
<comment type="pathway">
    <text evidence="2 11">Porphyrin-containing compound metabolism; protoporphyrin-IX biosynthesis; protoporphyrinogen-IX from coproporphyrinogen-III (O2 route): step 1/1.</text>
</comment>
<name>A0A0K6IKT3_9GAMM</name>
<dbReference type="InterPro" id="IPR036406">
    <property type="entry name" value="Coprogen_oxidase_aer_sf"/>
</dbReference>
<dbReference type="UniPathway" id="UPA00251">
    <property type="reaction ID" value="UER00322"/>
</dbReference>
<dbReference type="OrthoDB" id="9777553at2"/>
<dbReference type="InterPro" id="IPR001260">
    <property type="entry name" value="Coprogen_oxidase_aer"/>
</dbReference>
<dbReference type="NCBIfam" id="NF003727">
    <property type="entry name" value="PRK05330.1"/>
    <property type="match status" value="1"/>
</dbReference>
<gene>
    <name evidence="11" type="primary">hemF</name>
    <name evidence="12" type="ORF">Ga0061065_104145</name>
</gene>
<comment type="subunit">
    <text evidence="4 11">Homodimer.</text>
</comment>
<comment type="similarity">
    <text evidence="3 11">Belongs to the aerobic coproporphyrinogen-III oxidase family.</text>
</comment>
<dbReference type="PANTHER" id="PTHR10755:SF0">
    <property type="entry name" value="OXYGEN-DEPENDENT COPROPORPHYRINOGEN-III OXIDASE, MITOCHONDRIAL"/>
    <property type="match status" value="1"/>
</dbReference>
<evidence type="ECO:0000256" key="10">
    <source>
        <dbReference type="ARBA" id="ARBA00059657"/>
    </source>
</evidence>
<dbReference type="Proteomes" id="UP000182769">
    <property type="component" value="Unassembled WGS sequence"/>
</dbReference>
<feature type="binding site" evidence="11">
    <location>
        <position position="191"/>
    </location>
    <ligand>
        <name>a divalent metal cation</name>
        <dbReference type="ChEBI" id="CHEBI:60240"/>
    </ligand>
</feature>
<feature type="site" description="Important for dimerization" evidence="11">
    <location>
        <position position="191"/>
    </location>
</feature>
<dbReference type="SUPFAM" id="SSF102886">
    <property type="entry name" value="Coproporphyrinogen III oxidase"/>
    <property type="match status" value="1"/>
</dbReference>
<evidence type="ECO:0000256" key="2">
    <source>
        <dbReference type="ARBA" id="ARBA00005168"/>
    </source>
</evidence>
<evidence type="ECO:0000313" key="12">
    <source>
        <dbReference type="EMBL" id="CUB03714.1"/>
    </source>
</evidence>
<evidence type="ECO:0000256" key="5">
    <source>
        <dbReference type="ARBA" id="ARBA00022490"/>
    </source>
</evidence>
<dbReference type="GO" id="GO:0006782">
    <property type="term" value="P:protoporphyrinogen IX biosynthetic process"/>
    <property type="evidence" value="ECO:0007669"/>
    <property type="project" value="UniProtKB-UniRule"/>
</dbReference>
<keyword evidence="6 11" id="KW-0560">Oxidoreductase</keyword>
<keyword evidence="5 11" id="KW-0963">Cytoplasm</keyword>
<dbReference type="GO" id="GO:0046872">
    <property type="term" value="F:metal ion binding"/>
    <property type="evidence" value="ECO:0007669"/>
    <property type="project" value="UniProtKB-KW"/>
</dbReference>
<evidence type="ECO:0000256" key="7">
    <source>
        <dbReference type="ARBA" id="ARBA00023133"/>
    </source>
</evidence>
<dbReference type="Gene3D" id="3.40.1500.10">
    <property type="entry name" value="Coproporphyrinogen III oxidase, aerobic"/>
    <property type="match status" value="1"/>
</dbReference>
<keyword evidence="11" id="KW-0479">Metal-binding</keyword>
<evidence type="ECO:0000256" key="11">
    <source>
        <dbReference type="HAMAP-Rule" id="MF_00333"/>
    </source>
</evidence>
<dbReference type="PROSITE" id="PS01021">
    <property type="entry name" value="COPROGEN_OXIDASE"/>
    <property type="match status" value="1"/>
</dbReference>
<sequence>MLLKHEHEWEPNVGAVTEQNINAVKEFLMGLQDRICQRLETFEPSARFHEDAWQRDNGGMGRTRVLAGDVIEKGGVNFSHVKGDKLPPSATADRPELAGGSFEAMGVSLVIHPRNPYAPTSHANVRLFVVHKEGLEPVWWFGGGFDLTPYYGDDADCIQWHQQAFDSLAPFGEDYYDRFKAWCDEYFFLKHRQEHRGIGGVFFDDFNELPFDESFALMQAVGNGYIEAYAPILAKHKDTPYGERERDFQLHRRGRYVEFNLVFDRGTHFGLQSGAGRTESILMSLPPEVKWTYGYEPEVGSPEAVLTDYYLTGRDWLGRQTS</sequence>
<evidence type="ECO:0000313" key="13">
    <source>
        <dbReference type="Proteomes" id="UP000182769"/>
    </source>
</evidence>